<reference evidence="1 2" key="1">
    <citation type="submission" date="2012-12" db="EMBL/GenBank/DDBJ databases">
        <title>The Genome Sequence of Bacillus cereus VD133.</title>
        <authorList>
            <consortium name="The Broad Institute Genome Sequencing Platform"/>
            <consortium name="The Broad Institute Genome Sequencing Center for Infectious Disease"/>
            <person name="Feldgarden M."/>
            <person name="Van der Auwera G.A."/>
            <person name="Mahillon J."/>
            <person name="Duprez V."/>
            <person name="Timmery S."/>
            <person name="Mattelet C."/>
            <person name="Dierick K."/>
            <person name="Sun M."/>
            <person name="Yu Z."/>
            <person name="Zhu L."/>
            <person name="Hu X."/>
            <person name="Shank E.B."/>
            <person name="Swiecicka I."/>
            <person name="Hansen B.M."/>
            <person name="Andrup L."/>
            <person name="Walker B."/>
            <person name="Young S.K."/>
            <person name="Zeng Q."/>
            <person name="Gargeya S."/>
            <person name="Fitzgerald M."/>
            <person name="Haas B."/>
            <person name="Abouelleil A."/>
            <person name="Alvarado L."/>
            <person name="Arachchi H.M."/>
            <person name="Berlin A.M."/>
            <person name="Chapman S.B."/>
            <person name="Dewar J."/>
            <person name="Goldberg J."/>
            <person name="Griggs A."/>
            <person name="Gujja S."/>
            <person name="Hansen M."/>
            <person name="Howarth C."/>
            <person name="Imamovic A."/>
            <person name="Larimer J."/>
            <person name="McCowan C."/>
            <person name="Murphy C."/>
            <person name="Neiman D."/>
            <person name="Pearson M."/>
            <person name="Priest M."/>
            <person name="Roberts A."/>
            <person name="Saif S."/>
            <person name="Shea T."/>
            <person name="Sisk P."/>
            <person name="Sykes S."/>
            <person name="Wortman J."/>
            <person name="Nusbaum C."/>
            <person name="Birren B."/>
        </authorList>
    </citation>
    <scope>NUCLEOTIDE SEQUENCE [LARGE SCALE GENOMIC DNA]</scope>
    <source>
        <strain evidence="1 2">VD133</strain>
    </source>
</reference>
<dbReference type="Proteomes" id="UP000014018">
    <property type="component" value="Unassembled WGS sequence"/>
</dbReference>
<organism evidence="1 2">
    <name type="scientific">Bacillus cereus VD133</name>
    <dbReference type="NCBI Taxonomy" id="1053233"/>
    <lineage>
        <taxon>Bacteria</taxon>
        <taxon>Bacillati</taxon>
        <taxon>Bacillota</taxon>
        <taxon>Bacilli</taxon>
        <taxon>Bacillales</taxon>
        <taxon>Bacillaceae</taxon>
        <taxon>Bacillus</taxon>
        <taxon>Bacillus cereus group</taxon>
    </lineage>
</organism>
<gene>
    <name evidence="1" type="ORF">IIU_06085</name>
</gene>
<sequence>MMGEHVIDLFGFVNMEDWQGIVLFRELLTT</sequence>
<dbReference type="AlphaFoldDB" id="A0A9W5PL31"/>
<name>A0A9W5PL31_BACCE</name>
<dbReference type="EMBL" id="AHFB01000133">
    <property type="protein sequence ID" value="EOO25747.1"/>
    <property type="molecule type" value="Genomic_DNA"/>
</dbReference>
<comment type="caution">
    <text evidence="1">The sequence shown here is derived from an EMBL/GenBank/DDBJ whole genome shotgun (WGS) entry which is preliminary data.</text>
</comment>
<evidence type="ECO:0000313" key="2">
    <source>
        <dbReference type="Proteomes" id="UP000014018"/>
    </source>
</evidence>
<evidence type="ECO:0000313" key="1">
    <source>
        <dbReference type="EMBL" id="EOO25747.1"/>
    </source>
</evidence>
<accession>A0A9W5PL31</accession>
<protein>
    <submittedName>
        <fullName evidence="1">Uncharacterized protein</fullName>
    </submittedName>
</protein>
<proteinExistence type="predicted"/>